<sequence>MKFFIIAEDGGLPSASDLAFHVCASWPGATVMPISNPERSYTLEFHVPMADSRLEGLLHKTRSSMTFEGVSLREISEFVRWCRSLVPSHVSLLFCDESMNGEVKVTPTMSAAQILEAFHASGG</sequence>
<name>A0A250IZ34_9BACT</name>
<organism evidence="1 2">
    <name type="scientific">Cystobacter fuscus</name>
    <dbReference type="NCBI Taxonomy" id="43"/>
    <lineage>
        <taxon>Bacteria</taxon>
        <taxon>Pseudomonadati</taxon>
        <taxon>Myxococcota</taxon>
        <taxon>Myxococcia</taxon>
        <taxon>Myxococcales</taxon>
        <taxon>Cystobacterineae</taxon>
        <taxon>Archangiaceae</taxon>
        <taxon>Cystobacter</taxon>
    </lineage>
</organism>
<dbReference type="KEGG" id="cfus:CYFUS_001882"/>
<gene>
    <name evidence="1" type="ORF">CYFUS_001882</name>
</gene>
<dbReference type="EMBL" id="CP022098">
    <property type="protein sequence ID" value="ATB36467.1"/>
    <property type="molecule type" value="Genomic_DNA"/>
</dbReference>
<evidence type="ECO:0000313" key="2">
    <source>
        <dbReference type="Proteomes" id="UP000217257"/>
    </source>
</evidence>
<accession>A0A250IZ34</accession>
<dbReference type="RefSeq" id="WP_095984930.1">
    <property type="nucleotide sequence ID" value="NZ_CP022098.1"/>
</dbReference>
<protein>
    <submittedName>
        <fullName evidence="1">Uncharacterized protein</fullName>
    </submittedName>
</protein>
<proteinExistence type="predicted"/>
<evidence type="ECO:0000313" key="1">
    <source>
        <dbReference type="EMBL" id="ATB36467.1"/>
    </source>
</evidence>
<dbReference type="Proteomes" id="UP000217257">
    <property type="component" value="Chromosome"/>
</dbReference>
<reference evidence="1 2" key="1">
    <citation type="submission" date="2017-06" db="EMBL/GenBank/DDBJ databases">
        <title>Sequencing and comparative analysis of myxobacterial genomes.</title>
        <authorList>
            <person name="Rupp O."/>
            <person name="Goesmann A."/>
            <person name="Sogaard-Andersen L."/>
        </authorList>
    </citation>
    <scope>NUCLEOTIDE SEQUENCE [LARGE SCALE GENOMIC DNA]</scope>
    <source>
        <strain evidence="1 2">DSM 52655</strain>
    </source>
</reference>
<dbReference type="AlphaFoldDB" id="A0A250IZ34"/>